<proteinExistence type="predicted"/>
<evidence type="ECO:0000259" key="1">
    <source>
        <dbReference type="Pfam" id="PF04965"/>
    </source>
</evidence>
<accession>A0A2V3PN83</accession>
<evidence type="ECO:0000313" key="3">
    <source>
        <dbReference type="Proteomes" id="UP000247973"/>
    </source>
</evidence>
<dbReference type="Gene3D" id="3.10.450.40">
    <property type="match status" value="1"/>
</dbReference>
<keyword evidence="3" id="KW-1185">Reference proteome</keyword>
<comment type="caution">
    <text evidence="2">The sequence shown here is derived from an EMBL/GenBank/DDBJ whole genome shotgun (WGS) entry which is preliminary data.</text>
</comment>
<dbReference type="Pfam" id="PF04965">
    <property type="entry name" value="GPW_gp25"/>
    <property type="match status" value="1"/>
</dbReference>
<name>A0A2V3PN83_9BACT</name>
<dbReference type="SUPFAM" id="SSF160719">
    <property type="entry name" value="gpW/gp25-like"/>
    <property type="match status" value="1"/>
</dbReference>
<organism evidence="2 3">
    <name type="scientific">Dysgonomonas alginatilytica</name>
    <dbReference type="NCBI Taxonomy" id="1605892"/>
    <lineage>
        <taxon>Bacteria</taxon>
        <taxon>Pseudomonadati</taxon>
        <taxon>Bacteroidota</taxon>
        <taxon>Bacteroidia</taxon>
        <taxon>Bacteroidales</taxon>
        <taxon>Dysgonomonadaceae</taxon>
        <taxon>Dysgonomonas</taxon>
    </lineage>
</organism>
<dbReference type="EMBL" id="QICL01000012">
    <property type="protein sequence ID" value="PXV63765.1"/>
    <property type="molecule type" value="Genomic_DNA"/>
</dbReference>
<gene>
    <name evidence="2" type="ORF">CLV62_11214</name>
</gene>
<dbReference type="InterPro" id="IPR007048">
    <property type="entry name" value="IraD/Gp25-like"/>
</dbReference>
<dbReference type="OrthoDB" id="1161413at2"/>
<dbReference type="AlphaFoldDB" id="A0A2V3PN83"/>
<reference evidence="2 3" key="1">
    <citation type="submission" date="2018-03" db="EMBL/GenBank/DDBJ databases">
        <title>Genomic Encyclopedia of Archaeal and Bacterial Type Strains, Phase II (KMG-II): from individual species to whole genera.</title>
        <authorList>
            <person name="Goeker M."/>
        </authorList>
    </citation>
    <scope>NUCLEOTIDE SEQUENCE [LARGE SCALE GENOMIC DNA]</scope>
    <source>
        <strain evidence="2 3">DSM 100214</strain>
    </source>
</reference>
<dbReference type="RefSeq" id="WP_110310737.1">
    <property type="nucleotide sequence ID" value="NZ_QICL01000012.1"/>
</dbReference>
<evidence type="ECO:0000313" key="2">
    <source>
        <dbReference type="EMBL" id="PXV63765.1"/>
    </source>
</evidence>
<sequence length="147" mass="17207">MKTQYYKLPIQFDFVFGDETSQMPKCSEKESIDQYIELLLTTCPGEHEFDHEWGCRIWDMDFENVTAKSDWEEKFKGHILSSVQRYEERIKDISLELTIDDVARIDYNLQTTAIKKQVLVRIIASLLSTGEKCCFNYALYLGPLSTQ</sequence>
<protein>
    <submittedName>
        <fullName evidence="2">Phage baseplate assembly protein W</fullName>
    </submittedName>
</protein>
<feature type="domain" description="IraD/Gp25-like" evidence="1">
    <location>
        <begin position="27"/>
        <end position="103"/>
    </location>
</feature>
<dbReference type="Proteomes" id="UP000247973">
    <property type="component" value="Unassembled WGS sequence"/>
</dbReference>